<reference evidence="1 2" key="1">
    <citation type="submission" date="2023-10" db="EMBL/GenBank/DDBJ databases">
        <title>Xenorhabdus taiwanensis sp. nov., a symbiotic bacterium associated with the entomopathogenic nematode Steinernema taiwanensis.</title>
        <authorList>
            <person name="Tseng C.T."/>
            <person name="Shu H.Y."/>
            <person name="Chen M.H."/>
            <person name="Fang Y.J."/>
            <person name="Wu T.L."/>
            <person name="Lin Y.C."/>
            <person name="Huang C.J."/>
        </authorList>
    </citation>
    <scope>NUCLEOTIDE SEQUENCE [LARGE SCALE GENOMIC DNA]</scope>
    <source>
        <strain evidence="1 2">TCT-1</strain>
    </source>
</reference>
<sequence>MQNYKKFTNKTEYKVEIKAKIRDIDDKLFKLVIEPFSDNFFTYNQEFLYLEFIQFIINPFEFKILLELIPGDAKSDLNDFFMLYKEFKIEFLKRPCTTGSPVECLYQIKLIPVD</sequence>
<accession>A0ABN7C523</accession>
<proteinExistence type="predicted"/>
<name>A0ABN7C523_9GAMM</name>
<keyword evidence="2" id="KW-1185">Reference proteome</keyword>
<evidence type="ECO:0000313" key="2">
    <source>
        <dbReference type="Proteomes" id="UP001529514"/>
    </source>
</evidence>
<evidence type="ECO:0000313" key="1">
    <source>
        <dbReference type="EMBL" id="BET97428.1"/>
    </source>
</evidence>
<dbReference type="Proteomes" id="UP001529514">
    <property type="component" value="Chromosome"/>
</dbReference>
<organism evidence="1 2">
    <name type="scientific">Xenorhabdus taiwanensis</name>
    <dbReference type="NCBI Taxonomy" id="3085177"/>
    <lineage>
        <taxon>Bacteria</taxon>
        <taxon>Pseudomonadati</taxon>
        <taxon>Pseudomonadota</taxon>
        <taxon>Gammaproteobacteria</taxon>
        <taxon>Enterobacterales</taxon>
        <taxon>Morganellaceae</taxon>
        <taxon>Xenorhabdus</taxon>
    </lineage>
</organism>
<dbReference type="EMBL" id="AP028978">
    <property type="protein sequence ID" value="BET97428.1"/>
    <property type="molecule type" value="Genomic_DNA"/>
</dbReference>
<protein>
    <submittedName>
        <fullName evidence="1">Uncharacterized protein</fullName>
    </submittedName>
</protein>
<gene>
    <name evidence="1" type="ORF">TCT1_23490</name>
</gene>
<dbReference type="RefSeq" id="WP_374051108.1">
    <property type="nucleotide sequence ID" value="NZ_AP028978.1"/>
</dbReference>